<evidence type="ECO:0000313" key="2">
    <source>
        <dbReference type="EMBL" id="VTQ82103.1"/>
    </source>
</evidence>
<evidence type="ECO:0000313" key="3">
    <source>
        <dbReference type="Proteomes" id="UP000308489"/>
    </source>
</evidence>
<reference evidence="2 3" key="1">
    <citation type="submission" date="2019-05" db="EMBL/GenBank/DDBJ databases">
        <authorList>
            <consortium name="Pathogen Informatics"/>
        </authorList>
    </citation>
    <scope>NUCLEOTIDE SEQUENCE [LARGE SCALE GENOMIC DNA]</scope>
    <source>
        <strain evidence="2 3">NCTC503</strain>
    </source>
</reference>
<dbReference type="Proteomes" id="UP000308489">
    <property type="component" value="Chromosome 1"/>
</dbReference>
<sequence length="63" mass="6873">MKLIVYSILCGFLCLIGASIILNIDGQAGNFGIILFGVIGFFSPSLYVLNKLYEKSEKGNVKE</sequence>
<gene>
    <name evidence="2" type="ORF">NCTC503_00121</name>
</gene>
<dbReference type="RefSeq" id="WP_138208966.1">
    <property type="nucleotide sequence ID" value="NZ_CBCRUQ010000011.1"/>
</dbReference>
<name>A0A4U9QX84_HATHI</name>
<keyword evidence="3" id="KW-1185">Reference proteome</keyword>
<organism evidence="2 3">
    <name type="scientific">Hathewaya histolytica</name>
    <name type="common">Clostridium histolyticum</name>
    <dbReference type="NCBI Taxonomy" id="1498"/>
    <lineage>
        <taxon>Bacteria</taxon>
        <taxon>Bacillati</taxon>
        <taxon>Bacillota</taxon>
        <taxon>Clostridia</taxon>
        <taxon>Eubacteriales</taxon>
        <taxon>Clostridiaceae</taxon>
        <taxon>Hathewaya</taxon>
    </lineage>
</organism>
<dbReference type="KEGG" id="hhw:NCTC503_00121"/>
<keyword evidence="1" id="KW-0812">Transmembrane</keyword>
<evidence type="ECO:0000256" key="1">
    <source>
        <dbReference type="SAM" id="Phobius"/>
    </source>
</evidence>
<protein>
    <submittedName>
        <fullName evidence="2">Uncharacterized protein</fullName>
    </submittedName>
</protein>
<keyword evidence="1" id="KW-0472">Membrane</keyword>
<accession>A0A4U9QX84</accession>
<keyword evidence="1" id="KW-1133">Transmembrane helix</keyword>
<feature type="transmembrane region" description="Helical" evidence="1">
    <location>
        <begin position="28"/>
        <end position="49"/>
    </location>
</feature>
<dbReference type="EMBL" id="LR590481">
    <property type="protein sequence ID" value="VTQ82103.1"/>
    <property type="molecule type" value="Genomic_DNA"/>
</dbReference>
<proteinExistence type="predicted"/>
<dbReference type="AlphaFoldDB" id="A0A4U9QX84"/>